<comment type="subcellular location">
    <subcellularLocation>
        <location evidence="1">Membrane</location>
        <topology evidence="1">Single-pass membrane protein</topology>
    </subcellularLocation>
</comment>
<keyword evidence="5" id="KW-1133">Transmembrane helix</keyword>
<evidence type="ECO:0000259" key="8">
    <source>
        <dbReference type="Pfam" id="PF13839"/>
    </source>
</evidence>
<keyword evidence="3" id="KW-0812">Transmembrane</keyword>
<feature type="domain" description="Trichome birefringence-like N-terminal" evidence="9">
    <location>
        <begin position="37"/>
        <end position="89"/>
    </location>
</feature>
<name>A0AAD4RW10_9MAGN</name>
<dbReference type="EMBL" id="JAJJMB010017645">
    <property type="protein sequence ID" value="KAI3836415.1"/>
    <property type="molecule type" value="Genomic_DNA"/>
</dbReference>
<evidence type="ECO:0000259" key="9">
    <source>
        <dbReference type="Pfam" id="PF14416"/>
    </source>
</evidence>
<proteinExistence type="inferred from homology"/>
<dbReference type="GO" id="GO:0016020">
    <property type="term" value="C:membrane"/>
    <property type="evidence" value="ECO:0007669"/>
    <property type="project" value="UniProtKB-SubCell"/>
</dbReference>
<sequence length="364" mass="41614">MEPLIRSYHKAFLLLVVSYYFLVLNHICAEQIRSVGGCDLYQGSWVYDESYPLYDSSKCPFINEGFHCVANGRPDKDYLKYRWSPSGCDAPKFDALDFLRRYTGKKIMFVGDSISNNQWQSLICMIHAAIPNAKYSGHLVRNTVSRNFTWQEYNISLLYNKNVYLVDWVVENSERVLKIDTISTGDIWKEVDVVIFNTWHWWWHTGRLQRWDKIQEGNKSYKDLDRLVAFTKGLTTWSRWVDNNIDPNKTQVFYQGISPAHLNGNDWGSPRTSCVNHTAPINGTVYPGSSIPGVDVVKQVLSKMSVPVNLLDITTLSQLRIDGHPSYYANKGGTAHDCGHWCLAGVPDTWNSLFYASIVLAESA</sequence>
<keyword evidence="7" id="KW-0732">Signal</keyword>
<organism evidence="10 11">
    <name type="scientific">Papaver atlanticum</name>
    <dbReference type="NCBI Taxonomy" id="357466"/>
    <lineage>
        <taxon>Eukaryota</taxon>
        <taxon>Viridiplantae</taxon>
        <taxon>Streptophyta</taxon>
        <taxon>Embryophyta</taxon>
        <taxon>Tracheophyta</taxon>
        <taxon>Spermatophyta</taxon>
        <taxon>Magnoliopsida</taxon>
        <taxon>Ranunculales</taxon>
        <taxon>Papaveraceae</taxon>
        <taxon>Papaveroideae</taxon>
        <taxon>Papaver</taxon>
    </lineage>
</organism>
<dbReference type="Pfam" id="PF13839">
    <property type="entry name" value="PC-Esterase"/>
    <property type="match status" value="1"/>
</dbReference>
<evidence type="ECO:0000256" key="4">
    <source>
        <dbReference type="ARBA" id="ARBA00022968"/>
    </source>
</evidence>
<dbReference type="GO" id="GO:0016413">
    <property type="term" value="F:O-acetyltransferase activity"/>
    <property type="evidence" value="ECO:0007669"/>
    <property type="project" value="InterPro"/>
</dbReference>
<feature type="signal peptide" evidence="7">
    <location>
        <begin position="1"/>
        <end position="29"/>
    </location>
</feature>
<evidence type="ECO:0000256" key="3">
    <source>
        <dbReference type="ARBA" id="ARBA00022692"/>
    </source>
</evidence>
<evidence type="ECO:0000256" key="1">
    <source>
        <dbReference type="ARBA" id="ARBA00004167"/>
    </source>
</evidence>
<comment type="caution">
    <text evidence="10">The sequence shown here is derived from an EMBL/GenBank/DDBJ whole genome shotgun (WGS) entry which is preliminary data.</text>
</comment>
<evidence type="ECO:0000313" key="11">
    <source>
        <dbReference type="Proteomes" id="UP001202328"/>
    </source>
</evidence>
<dbReference type="GO" id="GO:0005794">
    <property type="term" value="C:Golgi apparatus"/>
    <property type="evidence" value="ECO:0007669"/>
    <property type="project" value="TreeGrafter"/>
</dbReference>
<evidence type="ECO:0000256" key="5">
    <source>
        <dbReference type="ARBA" id="ARBA00022989"/>
    </source>
</evidence>
<evidence type="ECO:0000256" key="6">
    <source>
        <dbReference type="ARBA" id="ARBA00023136"/>
    </source>
</evidence>
<dbReference type="Proteomes" id="UP001202328">
    <property type="component" value="Unassembled WGS sequence"/>
</dbReference>
<reference evidence="10" key="1">
    <citation type="submission" date="2022-04" db="EMBL/GenBank/DDBJ databases">
        <title>A functionally conserved STORR gene fusion in Papaver species that diverged 16.8 million years ago.</title>
        <authorList>
            <person name="Catania T."/>
        </authorList>
    </citation>
    <scope>NUCLEOTIDE SEQUENCE</scope>
    <source>
        <strain evidence="10">S-188037</strain>
    </source>
</reference>
<feature type="chain" id="PRO_5042120719" description="Trichome birefringence-like N-terminal domain-containing protein" evidence="7">
    <location>
        <begin position="30"/>
        <end position="364"/>
    </location>
</feature>
<dbReference type="AlphaFoldDB" id="A0AAD4RW10"/>
<evidence type="ECO:0000256" key="2">
    <source>
        <dbReference type="ARBA" id="ARBA00007727"/>
    </source>
</evidence>
<feature type="domain" description="Trichome birefringence-like C-terminal" evidence="8">
    <location>
        <begin position="91"/>
        <end position="356"/>
    </location>
</feature>
<dbReference type="Pfam" id="PF14416">
    <property type="entry name" value="PMR5N"/>
    <property type="match status" value="1"/>
</dbReference>
<dbReference type="PANTHER" id="PTHR32285">
    <property type="entry name" value="PROTEIN TRICHOME BIREFRINGENCE-LIKE 9-RELATED"/>
    <property type="match status" value="1"/>
</dbReference>
<evidence type="ECO:0000313" key="10">
    <source>
        <dbReference type="EMBL" id="KAI3836415.1"/>
    </source>
</evidence>
<dbReference type="InterPro" id="IPR025846">
    <property type="entry name" value="TBL_N"/>
</dbReference>
<gene>
    <name evidence="10" type="ORF">MKW98_008176</name>
</gene>
<dbReference type="InterPro" id="IPR029962">
    <property type="entry name" value="TBL"/>
</dbReference>
<comment type="similarity">
    <text evidence="2">Belongs to the PC-esterase family. TBL subfamily.</text>
</comment>
<evidence type="ECO:0000256" key="7">
    <source>
        <dbReference type="SAM" id="SignalP"/>
    </source>
</evidence>
<evidence type="ECO:0008006" key="12">
    <source>
        <dbReference type="Google" id="ProtNLM"/>
    </source>
</evidence>
<protein>
    <recommendedName>
        <fullName evidence="12">Trichome birefringence-like N-terminal domain-containing protein</fullName>
    </recommendedName>
</protein>
<keyword evidence="4" id="KW-0735">Signal-anchor</keyword>
<keyword evidence="11" id="KW-1185">Reference proteome</keyword>
<keyword evidence="6" id="KW-0472">Membrane</keyword>
<dbReference type="PANTHER" id="PTHR32285:SF42">
    <property type="entry name" value="PROTEIN TRICHOME BIREFRINGENCE-LIKE 37"/>
    <property type="match status" value="1"/>
</dbReference>
<accession>A0AAD4RW10</accession>
<dbReference type="InterPro" id="IPR026057">
    <property type="entry name" value="TBL_C"/>
</dbReference>